<gene>
    <name evidence="1" type="ORF">EEL30_14325</name>
</gene>
<keyword evidence="2" id="KW-1185">Reference proteome</keyword>
<name>A0A502IQ96_BRELA</name>
<proteinExistence type="predicted"/>
<accession>A0A502IQ96</accession>
<dbReference type="OrthoDB" id="2596091at2"/>
<sequence>MENNQACLHTSVFQASLIQVKILEETDWETYTVIKHHENEQHYLHYQTRHIDLMAGGSMETYEFYLPLSADQVMGLLFGEEPYHYPEHWRTTYWRTGQDERLLPFDPTENFLNVEEAEAERTLLDSLRQYKQQFDSATDKEALTKYFFEQWDQQKKKQ</sequence>
<reference evidence="1 2" key="1">
    <citation type="submission" date="2018-11" db="EMBL/GenBank/DDBJ databases">
        <title>Phylogenetic determinants of toxin gene distribution in genomes of Brevibacillus laterosporus.</title>
        <authorList>
            <person name="Glare T.R."/>
            <person name="Durrant A."/>
            <person name="Berry C."/>
            <person name="Palma L."/>
            <person name="Ormskirk M."/>
            <person name="Cox M.O."/>
        </authorList>
    </citation>
    <scope>NUCLEOTIDE SEQUENCE [LARGE SCALE GENOMIC DNA]</scope>
    <source>
        <strain evidence="1 2">1821L</strain>
    </source>
</reference>
<organism evidence="1 2">
    <name type="scientific">Brevibacillus laterosporus</name>
    <name type="common">Bacillus laterosporus</name>
    <dbReference type="NCBI Taxonomy" id="1465"/>
    <lineage>
        <taxon>Bacteria</taxon>
        <taxon>Bacillati</taxon>
        <taxon>Bacillota</taxon>
        <taxon>Bacilli</taxon>
        <taxon>Bacillales</taxon>
        <taxon>Paenibacillaceae</taxon>
        <taxon>Brevibacillus</taxon>
    </lineage>
</organism>
<dbReference type="EMBL" id="CP033464">
    <property type="protein sequence ID" value="QDX93369.1"/>
    <property type="molecule type" value="Genomic_DNA"/>
</dbReference>
<dbReference type="AlphaFoldDB" id="A0A502IQ96"/>
<evidence type="ECO:0000313" key="2">
    <source>
        <dbReference type="Proteomes" id="UP000319432"/>
    </source>
</evidence>
<evidence type="ECO:0000313" key="1">
    <source>
        <dbReference type="EMBL" id="QDX93369.1"/>
    </source>
</evidence>
<dbReference type="Proteomes" id="UP000319432">
    <property type="component" value="Chromosome"/>
</dbReference>
<protein>
    <submittedName>
        <fullName evidence="1">Uncharacterized protein</fullName>
    </submittedName>
</protein>